<proteinExistence type="predicted"/>
<keyword evidence="1" id="KW-0902">Two-component regulatory system</keyword>
<dbReference type="GO" id="GO:0000160">
    <property type="term" value="P:phosphorelay signal transduction system"/>
    <property type="evidence" value="ECO:0007669"/>
    <property type="project" value="UniProtKB-KW"/>
</dbReference>
<gene>
    <name evidence="3" type="ORF">LRX75_12500</name>
</gene>
<dbReference type="RefSeq" id="WP_231814790.1">
    <property type="nucleotide sequence ID" value="NZ_JAJOZR010000007.1"/>
</dbReference>
<evidence type="ECO:0000313" key="4">
    <source>
        <dbReference type="Proteomes" id="UP001139089"/>
    </source>
</evidence>
<evidence type="ECO:0000313" key="3">
    <source>
        <dbReference type="EMBL" id="MCD7109856.1"/>
    </source>
</evidence>
<organism evidence="3 4">
    <name type="scientific">Rhizobium quercicola</name>
    <dbReference type="NCBI Taxonomy" id="2901226"/>
    <lineage>
        <taxon>Bacteria</taxon>
        <taxon>Pseudomonadati</taxon>
        <taxon>Pseudomonadota</taxon>
        <taxon>Alphaproteobacteria</taxon>
        <taxon>Hyphomicrobiales</taxon>
        <taxon>Rhizobiaceae</taxon>
        <taxon>Rhizobium/Agrobacterium group</taxon>
        <taxon>Rhizobium</taxon>
    </lineage>
</organism>
<protein>
    <submittedName>
        <fullName evidence="3">Hpt domain-containing protein</fullName>
    </submittedName>
</protein>
<feature type="domain" description="HPt" evidence="2">
    <location>
        <begin position="43"/>
        <end position="104"/>
    </location>
</feature>
<dbReference type="EMBL" id="JAJOZR010000007">
    <property type="protein sequence ID" value="MCD7109856.1"/>
    <property type="molecule type" value="Genomic_DNA"/>
</dbReference>
<name>A0A9X1T0S6_9HYPH</name>
<evidence type="ECO:0000259" key="2">
    <source>
        <dbReference type="Pfam" id="PF01627"/>
    </source>
</evidence>
<accession>A0A9X1T0S6</accession>
<dbReference type="GO" id="GO:0004672">
    <property type="term" value="F:protein kinase activity"/>
    <property type="evidence" value="ECO:0007669"/>
    <property type="project" value="UniProtKB-ARBA"/>
</dbReference>
<evidence type="ECO:0000256" key="1">
    <source>
        <dbReference type="ARBA" id="ARBA00023012"/>
    </source>
</evidence>
<dbReference type="InterPro" id="IPR008207">
    <property type="entry name" value="Sig_transdc_His_kin_Hpt_dom"/>
</dbReference>
<dbReference type="Proteomes" id="UP001139089">
    <property type="component" value="Unassembled WGS sequence"/>
</dbReference>
<dbReference type="SUPFAM" id="SSF47226">
    <property type="entry name" value="Histidine-containing phosphotransfer domain, HPT domain"/>
    <property type="match status" value="1"/>
</dbReference>
<dbReference type="Gene3D" id="1.20.120.160">
    <property type="entry name" value="HPT domain"/>
    <property type="match status" value="1"/>
</dbReference>
<keyword evidence="4" id="KW-1185">Reference proteome</keyword>
<reference evidence="3" key="1">
    <citation type="submission" date="2021-12" db="EMBL/GenBank/DDBJ databases">
        <authorList>
            <person name="Li Y."/>
        </authorList>
    </citation>
    <scope>NUCLEOTIDE SEQUENCE</scope>
    <source>
        <strain evidence="3">DKSPLA3</strain>
    </source>
</reference>
<dbReference type="InterPro" id="IPR036641">
    <property type="entry name" value="HPT_dom_sf"/>
</dbReference>
<dbReference type="Pfam" id="PF01627">
    <property type="entry name" value="Hpt"/>
    <property type="match status" value="1"/>
</dbReference>
<sequence>MAALNIAFDSPETALGHRHSRGRPIDLVHLANQTMGDKALEIEVLQIFARQSRQIVKELLADEVEVRKAAAHRLKGAALAVGAFTVAHVAASVEDHPEDSETLASLSSAVLDTEIFILKLCR</sequence>
<comment type="caution">
    <text evidence="3">The sequence shown here is derived from an EMBL/GenBank/DDBJ whole genome shotgun (WGS) entry which is preliminary data.</text>
</comment>
<dbReference type="AlphaFoldDB" id="A0A9X1T0S6"/>